<evidence type="ECO:0000259" key="2">
    <source>
        <dbReference type="Pfam" id="PF07007"/>
    </source>
</evidence>
<protein>
    <submittedName>
        <fullName evidence="3">DUF1311 domain-containing protein</fullName>
    </submittedName>
</protein>
<sequence>MMRAALALILLAAPVAAQEPAAFDPAPLLACVEGGGDDCAGLAANACMEGEDGSSTVGMGFCLGAERDWWDARLNDRYQQVMTRAKAADAELEGLGSAAAPQAPALRDMQRAWIAYRDAACTYEATRWGGGTGAGPAAAQCALNLTARQATYLDGYLREGR</sequence>
<evidence type="ECO:0000256" key="1">
    <source>
        <dbReference type="SAM" id="SignalP"/>
    </source>
</evidence>
<dbReference type="Gene3D" id="1.20.1270.180">
    <property type="match status" value="1"/>
</dbReference>
<feature type="chain" id="PRO_5020300703" evidence="1">
    <location>
        <begin position="18"/>
        <end position="161"/>
    </location>
</feature>
<evidence type="ECO:0000313" key="4">
    <source>
        <dbReference type="Proteomes" id="UP000306223"/>
    </source>
</evidence>
<keyword evidence="1" id="KW-0732">Signal</keyword>
<dbReference type="AlphaFoldDB" id="A0A4U0QXW9"/>
<dbReference type="Pfam" id="PF07007">
    <property type="entry name" value="LprI"/>
    <property type="match status" value="1"/>
</dbReference>
<evidence type="ECO:0000313" key="3">
    <source>
        <dbReference type="EMBL" id="TJZ87163.1"/>
    </source>
</evidence>
<feature type="domain" description="Lysozyme inhibitor LprI-like N-terminal" evidence="2">
    <location>
        <begin position="47"/>
        <end position="153"/>
    </location>
</feature>
<feature type="signal peptide" evidence="1">
    <location>
        <begin position="1"/>
        <end position="17"/>
    </location>
</feature>
<proteinExistence type="predicted"/>
<reference evidence="3 4" key="1">
    <citation type="submission" date="2019-04" db="EMBL/GenBank/DDBJ databases">
        <authorList>
            <person name="Li J."/>
        </authorList>
    </citation>
    <scope>NUCLEOTIDE SEQUENCE [LARGE SCALE GENOMIC DNA]</scope>
    <source>
        <strain evidence="3 4">CCTCC AB2016182</strain>
    </source>
</reference>
<organism evidence="3 4">
    <name type="scientific">Paracoccus hibiscisoli</name>
    <dbReference type="NCBI Taxonomy" id="2023261"/>
    <lineage>
        <taxon>Bacteria</taxon>
        <taxon>Pseudomonadati</taxon>
        <taxon>Pseudomonadota</taxon>
        <taxon>Alphaproteobacteria</taxon>
        <taxon>Rhodobacterales</taxon>
        <taxon>Paracoccaceae</taxon>
        <taxon>Paracoccus</taxon>
    </lineage>
</organism>
<dbReference type="OrthoDB" id="7340239at2"/>
<dbReference type="Proteomes" id="UP000306223">
    <property type="component" value="Unassembled WGS sequence"/>
</dbReference>
<dbReference type="EMBL" id="SUNH01000004">
    <property type="protein sequence ID" value="TJZ87163.1"/>
    <property type="molecule type" value="Genomic_DNA"/>
</dbReference>
<dbReference type="InterPro" id="IPR009739">
    <property type="entry name" value="LprI-like_N"/>
</dbReference>
<name>A0A4U0QXW9_9RHOB</name>
<gene>
    <name evidence="3" type="ORF">FA740_02625</name>
</gene>
<keyword evidence="4" id="KW-1185">Reference proteome</keyword>
<comment type="caution">
    <text evidence="3">The sequence shown here is derived from an EMBL/GenBank/DDBJ whole genome shotgun (WGS) entry which is preliminary data.</text>
</comment>
<accession>A0A4U0QXW9</accession>